<name>A0ABY2Q5C6_9HYPH</name>
<accession>A0ABY2Q5C6</accession>
<keyword evidence="2" id="KW-0805">Transcription regulation</keyword>
<dbReference type="InterPro" id="IPR014284">
    <property type="entry name" value="RNA_pol_sigma-70_dom"/>
</dbReference>
<dbReference type="Pfam" id="PF08281">
    <property type="entry name" value="Sigma70_r4_2"/>
    <property type="match status" value="1"/>
</dbReference>
<keyword evidence="3" id="KW-0731">Sigma factor</keyword>
<organism evidence="7 8">
    <name type="scientific">Ollibium composti</name>
    <dbReference type="NCBI Taxonomy" id="2675109"/>
    <lineage>
        <taxon>Bacteria</taxon>
        <taxon>Pseudomonadati</taxon>
        <taxon>Pseudomonadota</taxon>
        <taxon>Alphaproteobacteria</taxon>
        <taxon>Hyphomicrobiales</taxon>
        <taxon>Phyllobacteriaceae</taxon>
        <taxon>Ollibium</taxon>
    </lineage>
</organism>
<dbReference type="SUPFAM" id="SSF88659">
    <property type="entry name" value="Sigma3 and sigma4 domains of RNA polymerase sigma factors"/>
    <property type="match status" value="1"/>
</dbReference>
<keyword evidence="8" id="KW-1185">Reference proteome</keyword>
<comment type="caution">
    <text evidence="7">The sequence shown here is derived from an EMBL/GenBank/DDBJ whole genome shotgun (WGS) entry which is preliminary data.</text>
</comment>
<dbReference type="PANTHER" id="PTHR43133">
    <property type="entry name" value="RNA POLYMERASE ECF-TYPE SIGMA FACTO"/>
    <property type="match status" value="1"/>
</dbReference>
<reference evidence="7 8" key="1">
    <citation type="submission" date="2019-04" db="EMBL/GenBank/DDBJ databases">
        <title>Mesorhizobium composti sp. nov., isolated from compost.</title>
        <authorList>
            <person name="Lin S.-Y."/>
            <person name="Hameed A."/>
            <person name="Hsieh Y.-T."/>
            <person name="Young C.-C."/>
        </authorList>
    </citation>
    <scope>NUCLEOTIDE SEQUENCE [LARGE SCALE GENOMIC DNA]</scope>
    <source>
        <strain evidence="7 8">CC-YTH430</strain>
    </source>
</reference>
<feature type="domain" description="RNA polymerase sigma factor 70 region 4 type 2" evidence="6">
    <location>
        <begin position="159"/>
        <end position="209"/>
    </location>
</feature>
<keyword evidence="4" id="KW-0804">Transcription</keyword>
<evidence type="ECO:0000256" key="3">
    <source>
        <dbReference type="ARBA" id="ARBA00023082"/>
    </source>
</evidence>
<gene>
    <name evidence="7" type="ORF">E6C48_18190</name>
</gene>
<dbReference type="Gene3D" id="1.10.1740.10">
    <property type="match status" value="1"/>
</dbReference>
<dbReference type="Proteomes" id="UP000306441">
    <property type="component" value="Unassembled WGS sequence"/>
</dbReference>
<dbReference type="CDD" id="cd06171">
    <property type="entry name" value="Sigma70_r4"/>
    <property type="match status" value="1"/>
</dbReference>
<dbReference type="EMBL" id="SSNY01000011">
    <property type="protein sequence ID" value="THF55549.1"/>
    <property type="molecule type" value="Genomic_DNA"/>
</dbReference>
<protein>
    <submittedName>
        <fullName evidence="7">Sigma-70 family RNA polymerase sigma factor</fullName>
    </submittedName>
</protein>
<dbReference type="Pfam" id="PF04542">
    <property type="entry name" value="Sigma70_r2"/>
    <property type="match status" value="1"/>
</dbReference>
<evidence type="ECO:0000313" key="7">
    <source>
        <dbReference type="EMBL" id="THF55549.1"/>
    </source>
</evidence>
<dbReference type="InterPro" id="IPR039425">
    <property type="entry name" value="RNA_pol_sigma-70-like"/>
</dbReference>
<dbReference type="InterPro" id="IPR013325">
    <property type="entry name" value="RNA_pol_sigma_r2"/>
</dbReference>
<evidence type="ECO:0000259" key="6">
    <source>
        <dbReference type="Pfam" id="PF08281"/>
    </source>
</evidence>
<sequence>MDAASLYIGTGNARQLRPAARLVVLNEARQKAVLPSPEELIGLIDAVARTQDRNAFARLFGYFAPRVKSFLMRSGLEDAAAEEVAQEVMIAVWRKASYFDPGKAGASTWVFTIARNQRIDRLRRTSSRTADNLLDPTDEPDMPPSGEDIAIVAQREEGVRKALESLPIDQLTIVRLSFFAEKPHAEIARELGIPLGTVKSRVRLALNRLRTLLDSDI</sequence>
<dbReference type="NCBIfam" id="TIGR02937">
    <property type="entry name" value="sigma70-ECF"/>
    <property type="match status" value="1"/>
</dbReference>
<evidence type="ECO:0000313" key="8">
    <source>
        <dbReference type="Proteomes" id="UP000306441"/>
    </source>
</evidence>
<dbReference type="InterPro" id="IPR013249">
    <property type="entry name" value="RNA_pol_sigma70_r4_t2"/>
</dbReference>
<dbReference type="SUPFAM" id="SSF88946">
    <property type="entry name" value="Sigma2 domain of RNA polymerase sigma factors"/>
    <property type="match status" value="1"/>
</dbReference>
<evidence type="ECO:0000256" key="1">
    <source>
        <dbReference type="ARBA" id="ARBA00010641"/>
    </source>
</evidence>
<dbReference type="PANTHER" id="PTHR43133:SF62">
    <property type="entry name" value="RNA POLYMERASE SIGMA FACTOR SIGZ"/>
    <property type="match status" value="1"/>
</dbReference>
<proteinExistence type="inferred from homology"/>
<dbReference type="InterPro" id="IPR007627">
    <property type="entry name" value="RNA_pol_sigma70_r2"/>
</dbReference>
<dbReference type="InterPro" id="IPR036388">
    <property type="entry name" value="WH-like_DNA-bd_sf"/>
</dbReference>
<evidence type="ECO:0000259" key="5">
    <source>
        <dbReference type="Pfam" id="PF04542"/>
    </source>
</evidence>
<feature type="domain" description="RNA polymerase sigma-70 region 2" evidence="5">
    <location>
        <begin position="59"/>
        <end position="126"/>
    </location>
</feature>
<comment type="similarity">
    <text evidence="1">Belongs to the sigma-70 factor family. ECF subfamily.</text>
</comment>
<dbReference type="Gene3D" id="1.10.10.10">
    <property type="entry name" value="Winged helix-like DNA-binding domain superfamily/Winged helix DNA-binding domain"/>
    <property type="match status" value="1"/>
</dbReference>
<evidence type="ECO:0000256" key="4">
    <source>
        <dbReference type="ARBA" id="ARBA00023163"/>
    </source>
</evidence>
<dbReference type="InterPro" id="IPR013324">
    <property type="entry name" value="RNA_pol_sigma_r3/r4-like"/>
</dbReference>
<evidence type="ECO:0000256" key="2">
    <source>
        <dbReference type="ARBA" id="ARBA00023015"/>
    </source>
</evidence>